<keyword evidence="9 16" id="KW-0408">Iron</keyword>
<evidence type="ECO:0000256" key="12">
    <source>
        <dbReference type="ARBA" id="ARBA00023136"/>
    </source>
</evidence>
<keyword evidence="10" id="KW-0406">Ion transport</keyword>
<feature type="binding site" evidence="15">
    <location>
        <position position="35"/>
    </location>
    <ligand>
        <name>Mg(2+)</name>
        <dbReference type="ChEBI" id="CHEBI:18420"/>
        <label>2</label>
    </ligand>
</feature>
<feature type="transmembrane region" description="Helical" evidence="16">
    <location>
        <begin position="618"/>
        <end position="640"/>
    </location>
</feature>
<feature type="transmembrane region" description="Helical" evidence="16">
    <location>
        <begin position="526"/>
        <end position="544"/>
    </location>
</feature>
<dbReference type="PROSITE" id="PS51711">
    <property type="entry name" value="G_FEOB"/>
    <property type="match status" value="1"/>
</dbReference>
<evidence type="ECO:0000256" key="9">
    <source>
        <dbReference type="ARBA" id="ARBA00023004"/>
    </source>
</evidence>
<evidence type="ECO:0000313" key="18">
    <source>
        <dbReference type="EMBL" id="EIA14789.1"/>
    </source>
</evidence>
<keyword evidence="11 14" id="KW-0342">GTP-binding</keyword>
<dbReference type="Pfam" id="PF07670">
    <property type="entry name" value="Gate"/>
    <property type="match status" value="2"/>
</dbReference>
<feature type="binding site" evidence="14">
    <location>
        <begin position="64"/>
        <end position="67"/>
    </location>
    <ligand>
        <name>GTP</name>
        <dbReference type="ChEBI" id="CHEBI:37565"/>
        <label>1</label>
    </ligand>
</feature>
<evidence type="ECO:0000256" key="10">
    <source>
        <dbReference type="ARBA" id="ARBA00023065"/>
    </source>
</evidence>
<keyword evidence="15" id="KW-0460">Magnesium</keyword>
<dbReference type="Pfam" id="PF02421">
    <property type="entry name" value="FeoB_N"/>
    <property type="match status" value="1"/>
</dbReference>
<dbReference type="InterPro" id="IPR027417">
    <property type="entry name" value="P-loop_NTPase"/>
</dbReference>
<feature type="transmembrane region" description="Helical" evidence="16">
    <location>
        <begin position="556"/>
        <end position="579"/>
    </location>
</feature>
<evidence type="ECO:0000256" key="2">
    <source>
        <dbReference type="ARBA" id="ARBA00004651"/>
    </source>
</evidence>
<dbReference type="GO" id="GO:0005525">
    <property type="term" value="F:GTP binding"/>
    <property type="evidence" value="ECO:0007669"/>
    <property type="project" value="UniProtKB-KW"/>
</dbReference>
<comment type="similarity">
    <text evidence="16">Belongs to the TRAFAC class TrmE-Era-EngA-EngB-Septin-like GTPase superfamily. FeoB GTPase (TC 9.A.8) family.</text>
</comment>
<reference evidence="18 19" key="1">
    <citation type="journal article" date="2012" name="MBio">
        <title>Identification of a highly transmissible animal-independent Staphylococcus aureus ST398 clone with distinct genomic and cell adhesion properties.</title>
        <authorList>
            <person name="Uhlemann A.C."/>
            <person name="Porcella S.F."/>
            <person name="Trivedi S."/>
            <person name="Sullivan S.B."/>
            <person name="Hafer C."/>
            <person name="Kennedy A.D."/>
            <person name="Barbian K.D."/>
            <person name="McCarthy A.J."/>
            <person name="Street C."/>
            <person name="Hirschberg D.L."/>
            <person name="Lipkin W.I."/>
            <person name="Lindsay J.A."/>
            <person name="DeLeo F.R."/>
            <person name="Lowy F.D."/>
        </authorList>
    </citation>
    <scope>NUCLEOTIDE SEQUENCE [LARGE SCALE GENOMIC DNA]</scope>
    <source>
        <strain evidence="18 19">DR10</strain>
    </source>
</reference>
<evidence type="ECO:0000256" key="4">
    <source>
        <dbReference type="ARBA" id="ARBA00022475"/>
    </source>
</evidence>
<gene>
    <name evidence="18" type="ORF">ST398NM02_2600</name>
</gene>
<dbReference type="InterPro" id="IPR050860">
    <property type="entry name" value="FeoB_GTPase"/>
</dbReference>
<comment type="caution">
    <text evidence="18">The sequence shown here is derived from an EMBL/GenBank/DDBJ whole genome shotgun (WGS) entry which is preliminary data.</text>
</comment>
<feature type="binding site" evidence="15">
    <location>
        <position position="31"/>
    </location>
    <ligand>
        <name>Mg(2+)</name>
        <dbReference type="ChEBI" id="CHEBI:18420"/>
        <label>2</label>
    </ligand>
</feature>
<organism evidence="18 19">
    <name type="scientific">Staphylococcus aureus subsp. aureus DR10</name>
    <dbReference type="NCBI Taxonomy" id="1155079"/>
    <lineage>
        <taxon>Bacteria</taxon>
        <taxon>Bacillati</taxon>
        <taxon>Bacillota</taxon>
        <taxon>Bacilli</taxon>
        <taxon>Bacillales</taxon>
        <taxon>Staphylococcaceae</taxon>
        <taxon>Staphylococcus</taxon>
    </lineage>
</organism>
<keyword evidence="4" id="KW-1003">Cell membrane</keyword>
<feature type="binding site" evidence="14">
    <location>
        <begin position="124"/>
        <end position="127"/>
    </location>
    <ligand>
        <name>GTP</name>
        <dbReference type="ChEBI" id="CHEBI:37565"/>
        <label>1</label>
    </ligand>
</feature>
<protein>
    <recommendedName>
        <fullName evidence="13 16">Ferrous iron transport protein B</fullName>
    </recommendedName>
</protein>
<dbReference type="SUPFAM" id="SSF52540">
    <property type="entry name" value="P-loop containing nucleoside triphosphate hydrolases"/>
    <property type="match status" value="1"/>
</dbReference>
<feature type="transmembrane region" description="Helical" evidence="16">
    <location>
        <begin position="292"/>
        <end position="313"/>
    </location>
</feature>
<keyword evidence="3 16" id="KW-0813">Transport</keyword>
<dbReference type="Proteomes" id="UP000003093">
    <property type="component" value="Unassembled WGS sequence"/>
</dbReference>
<evidence type="ECO:0000256" key="14">
    <source>
        <dbReference type="PIRSR" id="PIRSR603373-1"/>
    </source>
</evidence>
<feature type="domain" description="FeoB-type G" evidence="17">
    <location>
        <begin position="13"/>
        <end position="173"/>
    </location>
</feature>
<dbReference type="Pfam" id="PF07664">
    <property type="entry name" value="FeoB_C"/>
    <property type="match status" value="1"/>
</dbReference>
<dbReference type="InterPro" id="IPR003373">
    <property type="entry name" value="Fe2_transport_prot-B"/>
</dbReference>
<feature type="binding site" evidence="14">
    <location>
        <begin position="20"/>
        <end position="27"/>
    </location>
    <ligand>
        <name>GTP</name>
        <dbReference type="ChEBI" id="CHEBI:37565"/>
        <label>1</label>
    </ligand>
</feature>
<dbReference type="GO" id="GO:0005886">
    <property type="term" value="C:plasma membrane"/>
    <property type="evidence" value="ECO:0007669"/>
    <property type="project" value="UniProtKB-SubCell"/>
</dbReference>
<dbReference type="InterPro" id="IPR041069">
    <property type="entry name" value="FeoB_Cyto"/>
</dbReference>
<dbReference type="Gene3D" id="1.10.287.1770">
    <property type="match status" value="1"/>
</dbReference>
<evidence type="ECO:0000313" key="19">
    <source>
        <dbReference type="Proteomes" id="UP000003093"/>
    </source>
</evidence>
<dbReference type="Pfam" id="PF17910">
    <property type="entry name" value="FeoB_Cyto"/>
    <property type="match status" value="1"/>
</dbReference>
<dbReference type="PANTHER" id="PTHR43185">
    <property type="entry name" value="FERROUS IRON TRANSPORT PROTEIN B"/>
    <property type="match status" value="1"/>
</dbReference>
<dbReference type="GO" id="GO:0015093">
    <property type="term" value="F:ferrous iron transmembrane transporter activity"/>
    <property type="evidence" value="ECO:0007669"/>
    <property type="project" value="UniProtKB-UniRule"/>
</dbReference>
<evidence type="ECO:0000256" key="6">
    <source>
        <dbReference type="ARBA" id="ARBA00022692"/>
    </source>
</evidence>
<evidence type="ECO:0000259" key="17">
    <source>
        <dbReference type="PROSITE" id="PS51711"/>
    </source>
</evidence>
<feature type="transmembrane region" description="Helical" evidence="16">
    <location>
        <begin position="464"/>
        <end position="484"/>
    </location>
</feature>
<feature type="transmembrane region" description="Helical" evidence="16">
    <location>
        <begin position="432"/>
        <end position="458"/>
    </location>
</feature>
<dbReference type="InterPro" id="IPR011640">
    <property type="entry name" value="Fe2_transport_prot_B_C"/>
</dbReference>
<keyword evidence="8 16" id="KW-1133">Transmembrane helix</keyword>
<keyword evidence="7 14" id="KW-0547">Nucleotide-binding</keyword>
<dbReference type="InterPro" id="IPR011642">
    <property type="entry name" value="Gate_dom"/>
</dbReference>
<dbReference type="EMBL" id="AIDT01000003">
    <property type="protein sequence ID" value="EIA14789.1"/>
    <property type="molecule type" value="Genomic_DNA"/>
</dbReference>
<evidence type="ECO:0000256" key="16">
    <source>
        <dbReference type="RuleBase" id="RU362098"/>
    </source>
</evidence>
<feature type="transmembrane region" description="Helical" evidence="16">
    <location>
        <begin position="652"/>
        <end position="671"/>
    </location>
</feature>
<feature type="transmembrane region" description="Helical" evidence="16">
    <location>
        <begin position="354"/>
        <end position="378"/>
    </location>
</feature>
<dbReference type="CDD" id="cd01879">
    <property type="entry name" value="FeoB"/>
    <property type="match status" value="1"/>
</dbReference>
<keyword evidence="12 16" id="KW-0472">Membrane</keyword>
<feature type="transmembrane region" description="Helical" evidence="16">
    <location>
        <begin position="591"/>
        <end position="612"/>
    </location>
</feature>
<evidence type="ECO:0000256" key="13">
    <source>
        <dbReference type="NCBIfam" id="TIGR00437"/>
    </source>
</evidence>
<feature type="binding site" evidence="15">
    <location>
        <position position="32"/>
    </location>
    <ligand>
        <name>Mg(2+)</name>
        <dbReference type="ChEBI" id="CHEBI:18420"/>
        <label>2</label>
    </ligand>
</feature>
<dbReference type="Gene3D" id="3.40.50.300">
    <property type="entry name" value="P-loop containing nucleotide triphosphate hydrolases"/>
    <property type="match status" value="1"/>
</dbReference>
<dbReference type="AlphaFoldDB" id="A0ABC9Q1Z8"/>
<evidence type="ECO:0000256" key="7">
    <source>
        <dbReference type="ARBA" id="ARBA00022741"/>
    </source>
</evidence>
<evidence type="ECO:0000256" key="3">
    <source>
        <dbReference type="ARBA" id="ARBA00022448"/>
    </source>
</evidence>
<sequence length="676" mass="75812">MFYCIRRIGAGRMENYCILGNPNVGKTSLFNALTGSYEYIGNWSGVTVEKKVGKLKENVGQLIDLPGTYDLSPISKDETVVTDYLLNDSFSGIINIVDASQLKRNMQLTVQLLELNQPIYIGLNMIDVATKRGIKIDYHKLMKKLKTPIFPVVARTGKGTKHLLGEIKHLGEGYQPHFKINYDEKIEETIKNMCQIIMTETSHDKYQARFIAIQFLLNNMQIANELNSEVVNKLSSLRDQVAEQVEAVSVRREMERIRNHYIETLLQDVVTYPDEDKQYFSSRIDKILTHKYIGMPIFLAIMWLIFQTTFTWIGTPLSDQLDAFIGGTFTDSVKTIMNYLGVIPFLQDLITDGIIAGVGSVLVFVPQIVVLFFFISLLEDSGYMARIAVLMDRIMESFGLSGKSFIPMIIGFGCNVPSIMAARSIENEKERLTTILIAPFMSCSARLPVYALFGGIFFKENQSLVVLSLYVLGIIMAFLVSTVLTKTVLKNDNAIFIVELPTYRVPSIKTLWRSTWEKAKGFVRKAGTFIFGGSVVIWLLSYIGPHGINVNINQSFLHIVGSFFGMLVQPLGFGTWQAGATLGPGFLAKEVIVSSMAIIYSSGDAGLVNVIQNQFTPLSAYAFMIFILLYIPCVSTVAAIRKETYSWKWTALAVAYPLVTAYVLTFIFYQVGHLFV</sequence>
<keyword evidence="15" id="KW-0479">Metal-binding</keyword>
<evidence type="ECO:0000256" key="15">
    <source>
        <dbReference type="PIRSR" id="PIRSR603373-2"/>
    </source>
</evidence>
<dbReference type="NCBIfam" id="TIGR00437">
    <property type="entry name" value="feoB"/>
    <property type="match status" value="1"/>
</dbReference>
<feature type="binding site" evidence="15">
    <location>
        <position position="34"/>
    </location>
    <ligand>
        <name>Mg(2+)</name>
        <dbReference type="ChEBI" id="CHEBI:18420"/>
        <label>2</label>
    </ligand>
</feature>
<dbReference type="FunFam" id="3.40.50.300:FF:001475">
    <property type="entry name" value="Ferrous iron transport protein B"/>
    <property type="match status" value="1"/>
</dbReference>
<keyword evidence="5 16" id="KW-0410">Iron transport</keyword>
<evidence type="ECO:0000256" key="1">
    <source>
        <dbReference type="ARBA" id="ARBA00003926"/>
    </source>
</evidence>
<accession>A0ABC9Q1Z8</accession>
<dbReference type="PANTHER" id="PTHR43185:SF1">
    <property type="entry name" value="FE(2+) TRANSPORTER FEOB"/>
    <property type="match status" value="1"/>
</dbReference>
<proteinExistence type="inferred from homology"/>
<evidence type="ECO:0000256" key="5">
    <source>
        <dbReference type="ARBA" id="ARBA00022496"/>
    </source>
</evidence>
<evidence type="ECO:0000256" key="11">
    <source>
        <dbReference type="ARBA" id="ARBA00023134"/>
    </source>
</evidence>
<feature type="binding site" evidence="14">
    <location>
        <begin position="45"/>
        <end position="49"/>
    </location>
    <ligand>
        <name>GTP</name>
        <dbReference type="ChEBI" id="CHEBI:37565"/>
        <label>1</label>
    </ligand>
</feature>
<keyword evidence="6 16" id="KW-0812">Transmembrane</keyword>
<name>A0ABC9Q1Z8_STAA5</name>
<dbReference type="InterPro" id="IPR030389">
    <property type="entry name" value="G_FEOB_dom"/>
</dbReference>
<comment type="function">
    <text evidence="1 16">Probable transporter of a GTP-driven Fe(2+) uptake system.</text>
</comment>
<evidence type="ECO:0000256" key="8">
    <source>
        <dbReference type="ARBA" id="ARBA00022989"/>
    </source>
</evidence>
<comment type="subcellular location">
    <subcellularLocation>
        <location evidence="2 16">Cell membrane</location>
        <topology evidence="2 16">Multi-pass membrane protein</topology>
    </subcellularLocation>
</comment>